<dbReference type="Pfam" id="PF10704">
    <property type="entry name" value="DUF2508"/>
    <property type="match status" value="1"/>
</dbReference>
<dbReference type="AlphaFoldDB" id="A0A173S400"/>
<dbReference type="Proteomes" id="UP000284465">
    <property type="component" value="Unassembled WGS sequence"/>
</dbReference>
<dbReference type="Proteomes" id="UP000283513">
    <property type="component" value="Unassembled WGS sequence"/>
</dbReference>
<gene>
    <name evidence="6" type="ORF">DW264_14490</name>
    <name evidence="5" type="ORF">DW856_06280</name>
    <name evidence="4" type="ORF">DW927_11505</name>
    <name evidence="7" type="ORF">DWZ31_12975</name>
    <name evidence="1" type="ORF">ERS852572_00766</name>
    <name evidence="3" type="ORF">GCK47_15390</name>
    <name evidence="2" type="ORF">GMD50_07730</name>
</gene>
<reference evidence="2 13" key="3">
    <citation type="journal article" date="2019" name="Nat. Med.">
        <title>A library of human gut bacterial isolates paired with longitudinal multiomics data enables mechanistic microbiome research.</title>
        <authorList>
            <person name="Poyet M."/>
            <person name="Groussin M."/>
            <person name="Gibbons S.M."/>
            <person name="Avila-Pacheco J."/>
            <person name="Jiang X."/>
            <person name="Kearney S.M."/>
            <person name="Perrotta A.R."/>
            <person name="Berdy B."/>
            <person name="Zhao S."/>
            <person name="Lieberman T.D."/>
            <person name="Swanson P.K."/>
            <person name="Smith M."/>
            <person name="Roesemann S."/>
            <person name="Alexander J.E."/>
            <person name="Rich S.A."/>
            <person name="Livny J."/>
            <person name="Vlamakis H."/>
            <person name="Clish C."/>
            <person name="Bullock K."/>
            <person name="Deik A."/>
            <person name="Scott J."/>
            <person name="Pierce K.A."/>
            <person name="Xavier R.J."/>
            <person name="Alm E.J."/>
        </authorList>
    </citation>
    <scope>NUCLEOTIDE SEQUENCE [LARGE SCALE GENOMIC DNA]</scope>
    <source>
        <strain evidence="2 13">BIOML-A1</strain>
    </source>
</reference>
<dbReference type="EMBL" id="WNAJ01000007">
    <property type="protein sequence ID" value="MTR84951.1"/>
    <property type="molecule type" value="Genomic_DNA"/>
</dbReference>
<organism evidence="1 8">
    <name type="scientific">Roseburia intestinalis</name>
    <dbReference type="NCBI Taxonomy" id="166486"/>
    <lineage>
        <taxon>Bacteria</taxon>
        <taxon>Bacillati</taxon>
        <taxon>Bacillota</taxon>
        <taxon>Clostridia</taxon>
        <taxon>Lachnospirales</taxon>
        <taxon>Lachnospiraceae</taxon>
        <taxon>Roseburia</taxon>
    </lineage>
</organism>
<dbReference type="EMBL" id="CYXZ01000005">
    <property type="protein sequence ID" value="CUM84990.1"/>
    <property type="molecule type" value="Genomic_DNA"/>
</dbReference>
<reference evidence="1 8" key="1">
    <citation type="submission" date="2015-09" db="EMBL/GenBank/DDBJ databases">
        <authorList>
            <consortium name="Pathogen Informatics"/>
        </authorList>
    </citation>
    <scope>NUCLEOTIDE SEQUENCE [LARGE SCALE GENOMIC DNA]</scope>
    <source>
        <strain evidence="1 8">2789STDY5834960</strain>
    </source>
</reference>
<name>A0A173S400_9FIRM</name>
<evidence type="ECO:0000313" key="11">
    <source>
        <dbReference type="Proteomes" id="UP000284051"/>
    </source>
</evidence>
<dbReference type="EMBL" id="WGGT01000022">
    <property type="protein sequence ID" value="MVQ47030.1"/>
    <property type="molecule type" value="Genomic_DNA"/>
</dbReference>
<evidence type="ECO:0000313" key="1">
    <source>
        <dbReference type="EMBL" id="CUM84990.1"/>
    </source>
</evidence>
<evidence type="ECO:0000313" key="9">
    <source>
        <dbReference type="Proteomes" id="UP000283513"/>
    </source>
</evidence>
<evidence type="ECO:0000313" key="7">
    <source>
        <dbReference type="EMBL" id="RHN06332.1"/>
    </source>
</evidence>
<evidence type="ECO:0000313" key="3">
    <source>
        <dbReference type="EMBL" id="MVQ47030.1"/>
    </source>
</evidence>
<reference evidence="9 10" key="2">
    <citation type="submission" date="2018-08" db="EMBL/GenBank/DDBJ databases">
        <title>A genome reference for cultivated species of the human gut microbiota.</title>
        <authorList>
            <person name="Zou Y."/>
            <person name="Xue W."/>
            <person name="Luo G."/>
        </authorList>
    </citation>
    <scope>NUCLEOTIDE SEQUENCE [LARGE SCALE GENOMIC DNA]</scope>
    <source>
        <strain evidence="7 10">AF31-21AC</strain>
        <strain evidence="6 11">AM22-21LB</strain>
        <strain evidence="5 9">AM37-1AC</strain>
        <strain evidence="4 12">AM43-11</strain>
    </source>
</reference>
<dbReference type="EMBL" id="QSHO01000004">
    <property type="protein sequence ID" value="RHC18551.1"/>
    <property type="molecule type" value="Genomic_DNA"/>
</dbReference>
<protein>
    <submittedName>
        <fullName evidence="2">DUF2508 family protein</fullName>
    </submittedName>
</protein>
<dbReference type="EMBL" id="QRID01000016">
    <property type="protein sequence ID" value="RHG26509.1"/>
    <property type="molecule type" value="Genomic_DNA"/>
</dbReference>
<sequence length="83" mass="9889">MFRFFQPEKTNDAHYTVLMNDLHQTAQDLQDAYRNLENVIDPDMIDCCIYELYSVQMRYKFLLASIKKIEDSYTKNPLEVSKS</sequence>
<dbReference type="Proteomes" id="UP000478483">
    <property type="component" value="Unassembled WGS sequence"/>
</dbReference>
<dbReference type="EMBL" id="QSFP01000012">
    <property type="protein sequence ID" value="RHA66518.1"/>
    <property type="molecule type" value="Genomic_DNA"/>
</dbReference>
<dbReference type="EMBL" id="QRQN01000016">
    <property type="protein sequence ID" value="RHN06332.1"/>
    <property type="molecule type" value="Genomic_DNA"/>
</dbReference>
<dbReference type="Proteomes" id="UP000095350">
    <property type="component" value="Unassembled WGS sequence"/>
</dbReference>
<reference evidence="3 14" key="4">
    <citation type="submission" date="2019-10" db="EMBL/GenBank/DDBJ databases">
        <title>Roseburia spp. ameliorate alcoholic fatty liver via restoration of gut barrier function.</title>
        <authorList>
            <person name="Seo B."/>
            <person name="Ko G."/>
        </authorList>
    </citation>
    <scope>NUCLEOTIDE SEQUENCE [LARGE SCALE GENOMIC DNA]</scope>
    <source>
        <strain evidence="3 14">SNUG30017</strain>
    </source>
</reference>
<evidence type="ECO:0000313" key="12">
    <source>
        <dbReference type="Proteomes" id="UP000284465"/>
    </source>
</evidence>
<dbReference type="Proteomes" id="UP000283586">
    <property type="component" value="Unassembled WGS sequence"/>
</dbReference>
<evidence type="ECO:0000313" key="4">
    <source>
        <dbReference type="EMBL" id="RHA66518.1"/>
    </source>
</evidence>
<dbReference type="PaxDb" id="166486-ERS852572_00766"/>
<dbReference type="InterPro" id="IPR019644">
    <property type="entry name" value="DUF2508"/>
</dbReference>
<accession>A0A173S400</accession>
<evidence type="ECO:0000313" key="8">
    <source>
        <dbReference type="Proteomes" id="UP000095350"/>
    </source>
</evidence>
<evidence type="ECO:0000313" key="2">
    <source>
        <dbReference type="EMBL" id="MTR84951.1"/>
    </source>
</evidence>
<evidence type="ECO:0000313" key="10">
    <source>
        <dbReference type="Proteomes" id="UP000283586"/>
    </source>
</evidence>
<evidence type="ECO:0000313" key="6">
    <source>
        <dbReference type="EMBL" id="RHG26509.1"/>
    </source>
</evidence>
<proteinExistence type="predicted"/>
<evidence type="ECO:0000313" key="13">
    <source>
        <dbReference type="Proteomes" id="UP000478483"/>
    </source>
</evidence>
<evidence type="ECO:0000313" key="5">
    <source>
        <dbReference type="EMBL" id="RHC18551.1"/>
    </source>
</evidence>
<dbReference type="Proteomes" id="UP000284051">
    <property type="component" value="Unassembled WGS sequence"/>
</dbReference>
<evidence type="ECO:0000313" key="14">
    <source>
        <dbReference type="Proteomes" id="UP000479531"/>
    </source>
</evidence>
<dbReference type="OrthoDB" id="1809893at2"/>
<dbReference type="Proteomes" id="UP000479531">
    <property type="component" value="Unassembled WGS sequence"/>
</dbReference>